<feature type="compositionally biased region" description="Low complexity" evidence="1">
    <location>
        <begin position="33"/>
        <end position="42"/>
    </location>
</feature>
<evidence type="ECO:0000313" key="4">
    <source>
        <dbReference type="Proteomes" id="UP000621560"/>
    </source>
</evidence>
<sequence>MAAIIKSMLFALGGIAMTIIAILMDPSTETNVPEAAPAEVVAQADSDLQTEQAEEDAGEGSETQEENQSATSSSETVAETEGPRSPLSVSSLVR</sequence>
<organism evidence="3 4">
    <name type="scientific">Paenibacillus sabuli</name>
    <dbReference type="NCBI Taxonomy" id="2772509"/>
    <lineage>
        <taxon>Bacteria</taxon>
        <taxon>Bacillati</taxon>
        <taxon>Bacillota</taxon>
        <taxon>Bacilli</taxon>
        <taxon>Bacillales</taxon>
        <taxon>Paenibacillaceae</taxon>
        <taxon>Paenibacillus</taxon>
    </lineage>
</organism>
<name>A0A927GSK3_9BACL</name>
<keyword evidence="4" id="KW-1185">Reference proteome</keyword>
<keyword evidence="2" id="KW-1133">Transmembrane helix</keyword>
<reference evidence="3" key="1">
    <citation type="submission" date="2020-09" db="EMBL/GenBank/DDBJ databases">
        <title>A novel bacterium of genus Paenibacillus, isolated from South China Sea.</title>
        <authorList>
            <person name="Huang H."/>
            <person name="Mo K."/>
            <person name="Hu Y."/>
        </authorList>
    </citation>
    <scope>NUCLEOTIDE SEQUENCE</scope>
    <source>
        <strain evidence="3">IB182496</strain>
    </source>
</reference>
<evidence type="ECO:0000256" key="1">
    <source>
        <dbReference type="SAM" id="MobiDB-lite"/>
    </source>
</evidence>
<keyword evidence="2" id="KW-0472">Membrane</keyword>
<dbReference type="RefSeq" id="WP_190918736.1">
    <property type="nucleotide sequence ID" value="NZ_JACXIZ010000022.1"/>
</dbReference>
<dbReference type="Proteomes" id="UP000621560">
    <property type="component" value="Unassembled WGS sequence"/>
</dbReference>
<feature type="region of interest" description="Disordered" evidence="1">
    <location>
        <begin position="33"/>
        <end position="94"/>
    </location>
</feature>
<proteinExistence type="predicted"/>
<feature type="transmembrane region" description="Helical" evidence="2">
    <location>
        <begin position="7"/>
        <end position="24"/>
    </location>
</feature>
<evidence type="ECO:0000256" key="2">
    <source>
        <dbReference type="SAM" id="Phobius"/>
    </source>
</evidence>
<evidence type="ECO:0000313" key="3">
    <source>
        <dbReference type="EMBL" id="MBD2846376.1"/>
    </source>
</evidence>
<keyword evidence="2" id="KW-0812">Transmembrane</keyword>
<feature type="compositionally biased region" description="Acidic residues" evidence="1">
    <location>
        <begin position="52"/>
        <end position="65"/>
    </location>
</feature>
<dbReference type="EMBL" id="JACXIZ010000022">
    <property type="protein sequence ID" value="MBD2846376.1"/>
    <property type="molecule type" value="Genomic_DNA"/>
</dbReference>
<accession>A0A927GSK3</accession>
<gene>
    <name evidence="3" type="ORF">IDH44_14325</name>
</gene>
<dbReference type="AlphaFoldDB" id="A0A927GSK3"/>
<protein>
    <submittedName>
        <fullName evidence="3">Uncharacterized protein</fullName>
    </submittedName>
</protein>
<feature type="compositionally biased region" description="Low complexity" evidence="1">
    <location>
        <begin position="69"/>
        <end position="80"/>
    </location>
</feature>
<comment type="caution">
    <text evidence="3">The sequence shown here is derived from an EMBL/GenBank/DDBJ whole genome shotgun (WGS) entry which is preliminary data.</text>
</comment>